<dbReference type="EMBL" id="CAUEEQ010023964">
    <property type="protein sequence ID" value="CAJ0945410.1"/>
    <property type="molecule type" value="Genomic_DNA"/>
</dbReference>
<dbReference type="PANTHER" id="PTHR18839">
    <property type="entry name" value="MITOTIC INTERACTOR AND SUBSTRATE OF PLK1 MISP FAMILY MEMBER"/>
    <property type="match status" value="1"/>
</dbReference>
<keyword evidence="3" id="KW-1133">Transmembrane helix</keyword>
<feature type="region of interest" description="Disordered" evidence="2">
    <location>
        <begin position="170"/>
        <end position="191"/>
    </location>
</feature>
<feature type="transmembrane region" description="Helical" evidence="3">
    <location>
        <begin position="25"/>
        <end position="43"/>
    </location>
</feature>
<evidence type="ECO:0000313" key="5">
    <source>
        <dbReference type="EMBL" id="CAJ0945410.1"/>
    </source>
</evidence>
<accession>A0ABN9LPR6</accession>
<feature type="compositionally biased region" description="Polar residues" evidence="2">
    <location>
        <begin position="459"/>
        <end position="472"/>
    </location>
</feature>
<feature type="compositionally biased region" description="Basic and acidic residues" evidence="2">
    <location>
        <begin position="1097"/>
        <end position="1109"/>
    </location>
</feature>
<keyword evidence="6" id="KW-1185">Reference proteome</keyword>
<feature type="compositionally biased region" description="Basic and acidic residues" evidence="2">
    <location>
        <begin position="807"/>
        <end position="819"/>
    </location>
</feature>
<feature type="region of interest" description="Disordered" evidence="2">
    <location>
        <begin position="994"/>
        <end position="1112"/>
    </location>
</feature>
<evidence type="ECO:0000256" key="2">
    <source>
        <dbReference type="SAM" id="MobiDB-lite"/>
    </source>
</evidence>
<feature type="region of interest" description="Disordered" evidence="2">
    <location>
        <begin position="788"/>
        <end position="827"/>
    </location>
</feature>
<feature type="transmembrane region" description="Helical" evidence="3">
    <location>
        <begin position="50"/>
        <end position="71"/>
    </location>
</feature>
<feature type="domain" description="A-kinase anchor protein 2 C-terminal" evidence="4">
    <location>
        <begin position="866"/>
        <end position="1107"/>
    </location>
</feature>
<dbReference type="PANTHER" id="PTHR18839:SF6">
    <property type="match status" value="1"/>
</dbReference>
<keyword evidence="3" id="KW-0472">Membrane</keyword>
<feature type="compositionally biased region" description="Basic and acidic residues" evidence="2">
    <location>
        <begin position="260"/>
        <end position="282"/>
    </location>
</feature>
<protein>
    <recommendedName>
        <fullName evidence="4">A-kinase anchor protein 2 C-terminal domain-containing protein</fullName>
    </recommendedName>
</protein>
<organism evidence="5 6">
    <name type="scientific">Ranitomeya imitator</name>
    <name type="common">mimic poison frog</name>
    <dbReference type="NCBI Taxonomy" id="111125"/>
    <lineage>
        <taxon>Eukaryota</taxon>
        <taxon>Metazoa</taxon>
        <taxon>Chordata</taxon>
        <taxon>Craniata</taxon>
        <taxon>Vertebrata</taxon>
        <taxon>Euteleostomi</taxon>
        <taxon>Amphibia</taxon>
        <taxon>Batrachia</taxon>
        <taxon>Anura</taxon>
        <taxon>Neobatrachia</taxon>
        <taxon>Hyloidea</taxon>
        <taxon>Dendrobatidae</taxon>
        <taxon>Dendrobatinae</taxon>
        <taxon>Ranitomeya</taxon>
    </lineage>
</organism>
<dbReference type="Pfam" id="PF15304">
    <property type="entry name" value="AKAP2_C"/>
    <property type="match status" value="1"/>
</dbReference>
<feature type="compositionally biased region" description="Basic and acidic residues" evidence="2">
    <location>
        <begin position="530"/>
        <end position="540"/>
    </location>
</feature>
<feature type="compositionally biased region" description="Polar residues" evidence="2">
    <location>
        <begin position="213"/>
        <end position="241"/>
    </location>
</feature>
<feature type="region of interest" description="Disordered" evidence="2">
    <location>
        <begin position="213"/>
        <end position="578"/>
    </location>
</feature>
<keyword evidence="3" id="KW-0812">Transmembrane</keyword>
<feature type="compositionally biased region" description="Polar residues" evidence="2">
    <location>
        <begin position="500"/>
        <end position="524"/>
    </location>
</feature>
<proteinExistence type="predicted"/>
<feature type="compositionally biased region" description="Polar residues" evidence="2">
    <location>
        <begin position="788"/>
        <end position="806"/>
    </location>
</feature>
<evidence type="ECO:0000313" key="6">
    <source>
        <dbReference type="Proteomes" id="UP001176940"/>
    </source>
</evidence>
<feature type="region of interest" description="Disordered" evidence="2">
    <location>
        <begin position="927"/>
        <end position="973"/>
    </location>
</feature>
<feature type="compositionally biased region" description="Basic and acidic residues" evidence="2">
    <location>
        <begin position="302"/>
        <end position="317"/>
    </location>
</feature>
<sequence length="1229" mass="133134">MVFLALVFLALVILALVFQALVFQALVFLALMFLILVFSALVFQDLVFSALVVLALVFLALRFQALVFQALEFTALVFEERSHAGGIEQRVVGRDTLSVYSLINKNVLINASMVEHISMIREHDLLSSSTQIPANSSKSRISEKKRKRSVRNSIHFAKVIFTPSSGYQLTLRDSSPKHGSPPPPSQPCWDVVNHPTIHYSTHLDLLGMLDTPQNSAKQSMASEQKLPSTGDNLPNAKTTSIGEPINPANDSERPSCCTSDADHKGEPESHPATGVHEDRRGQVEGANDGYRVNTGEQQGAATEERQKEGEKRTEEKVTCNNTSHQVPKVEVSENKEEVHVGLLVSVDESDPSEEEGAAQGPQVTGLETEEHQINGQVSEKWTSPEMTEVTGEGTAPQVTGEGTAPQVTGEGTAPQVTGEETVPQVTGEVTSPQVTGEGTAPQVTGEETVPQVTDEEKVSQVTGEATESQATGEETVPQETGEVTAAQVPRDEKVPMVTGEVTSPQVTAEETAQHVTGEVTSVDASEQVAGEERCSRRTDEDPAAEARTPDTGGNAGAEEQRGAQVTDTGVPESTDAQVSGADERWIHMLVHTIVTEAAGQGACTGEQDTGAQVSVCAEAADTIAVRIEEEEHSTVQVTGTETMAGAQVTAQAAGAAAQVNTDRQVSNDNTDIALHVSGEEPGLQVRAEEATPEQVNAEATGTDRQVEEAAAQVTVTGEEVHGECGSNVEVGAQVTASGVEADREVTPDLVALTGREGTVVQDQQAACREKEWPPLICTVSEVRTVTAAQGDTSQGSVTQKDASTKTPEMKEREIEEDGHSPSPETPIEREIRLTMEREMMLRQERGISSPIGHQQQLVEVRRKTISVEPVAVPGKERQLAGAQMQREIQLETQREKDLVDLGKVMGTYDRGPQQELQEKKMIFESMNTEPSDAPPMKKKQSETHQPQETPPSIIPLSTNHVEPAKVTRKGPSYAEANGSNVIIIEHSSLLRRSAQGNTFSSAPADSRRSAPADLRRSAPADSQRSTPADSHRSISAEISYTNSSRPPVTNPAGTPVPSGSPYQLLQSPSPGSLLEREIEEVNERERELRRQRSSIYGRDETDGQTKQKTQEIASDIQSVYQPERPSWRKLEVNWPPNKEAAMNGQAFCTGCGQPSHPSAAQRSHPKLGKWEPPIRRLMNKERCTVHSPATDNDVRRRRPARCGWRLLTIDVRRARARMSIAYSCSAGRR</sequence>
<dbReference type="InterPro" id="IPR029304">
    <property type="entry name" value="AKAP2_C"/>
</dbReference>
<evidence type="ECO:0000256" key="3">
    <source>
        <dbReference type="SAM" id="Phobius"/>
    </source>
</evidence>
<feature type="compositionally biased region" description="Polar residues" evidence="2">
    <location>
        <begin position="1036"/>
        <end position="1047"/>
    </location>
</feature>
<gene>
    <name evidence="5" type="ORF">RIMI_LOCUS10874511</name>
</gene>
<name>A0ABN9LPR6_9NEOB</name>
<feature type="compositionally biased region" description="Low complexity" evidence="2">
    <location>
        <begin position="1057"/>
        <end position="1073"/>
    </location>
</feature>
<dbReference type="Proteomes" id="UP001176940">
    <property type="component" value="Unassembled WGS sequence"/>
</dbReference>
<feature type="compositionally biased region" description="Basic and acidic residues" evidence="2">
    <location>
        <begin position="1005"/>
        <end position="1018"/>
    </location>
</feature>
<feature type="compositionally biased region" description="Polar residues" evidence="2">
    <location>
        <begin position="423"/>
        <end position="436"/>
    </location>
</feature>
<feature type="compositionally biased region" description="Acidic residues" evidence="2">
    <location>
        <begin position="347"/>
        <end position="356"/>
    </location>
</feature>
<comment type="caution">
    <text evidence="5">The sequence shown here is derived from an EMBL/GenBank/DDBJ whole genome shotgun (WGS) entry which is preliminary data.</text>
</comment>
<evidence type="ECO:0000259" key="4">
    <source>
        <dbReference type="Pfam" id="PF15304"/>
    </source>
</evidence>
<reference evidence="5" key="1">
    <citation type="submission" date="2023-07" db="EMBL/GenBank/DDBJ databases">
        <authorList>
            <person name="Stuckert A."/>
        </authorList>
    </citation>
    <scope>NUCLEOTIDE SEQUENCE</scope>
</reference>
<feature type="compositionally biased region" description="Basic and acidic residues" evidence="2">
    <location>
        <begin position="330"/>
        <end position="339"/>
    </location>
</feature>
<dbReference type="InterPro" id="IPR042779">
    <property type="entry name" value="MISP/MISP3-like"/>
</dbReference>
<keyword evidence="1" id="KW-0175">Coiled coil</keyword>
<feature type="compositionally biased region" description="Polar residues" evidence="2">
    <location>
        <begin position="373"/>
        <end position="385"/>
    </location>
</feature>
<evidence type="ECO:0000256" key="1">
    <source>
        <dbReference type="ARBA" id="ARBA00023054"/>
    </source>
</evidence>
<feature type="compositionally biased region" description="Basic and acidic residues" evidence="2">
    <location>
        <begin position="1074"/>
        <end position="1090"/>
    </location>
</feature>